<evidence type="ECO:0000256" key="6">
    <source>
        <dbReference type="ARBA" id="ARBA00047806"/>
    </source>
</evidence>
<dbReference type="STRING" id="8469.M7B217"/>
<evidence type="ECO:0000259" key="8">
    <source>
        <dbReference type="Pfam" id="PF01625"/>
    </source>
</evidence>
<evidence type="ECO:0000256" key="7">
    <source>
        <dbReference type="ARBA" id="ARBA00048782"/>
    </source>
</evidence>
<evidence type="ECO:0000256" key="4">
    <source>
        <dbReference type="ARBA" id="ARBA00030273"/>
    </source>
</evidence>
<dbReference type="Proteomes" id="UP000031443">
    <property type="component" value="Unassembled WGS sequence"/>
</dbReference>
<dbReference type="InterPro" id="IPR050162">
    <property type="entry name" value="MsrA_MetSO_reductase"/>
</dbReference>
<dbReference type="GO" id="GO:0008113">
    <property type="term" value="F:peptide-methionine (S)-S-oxide reductase activity"/>
    <property type="evidence" value="ECO:0007669"/>
    <property type="project" value="UniProtKB-EC"/>
</dbReference>
<feature type="domain" description="Peptide methionine sulphoxide reductase MsrA" evidence="8">
    <location>
        <begin position="45"/>
        <end position="159"/>
    </location>
</feature>
<dbReference type="InterPro" id="IPR002569">
    <property type="entry name" value="Met_Sox_Rdtase_MsrA_dom"/>
</dbReference>
<evidence type="ECO:0000313" key="9">
    <source>
        <dbReference type="EMBL" id="EMP31109.1"/>
    </source>
</evidence>
<dbReference type="Pfam" id="PF01625">
    <property type="entry name" value="PMSR"/>
    <property type="match status" value="2"/>
</dbReference>
<name>M7B217_CHEMY</name>
<organism evidence="9 10">
    <name type="scientific">Chelonia mydas</name>
    <name type="common">Green sea-turtle</name>
    <name type="synonym">Chelonia agassizi</name>
    <dbReference type="NCBI Taxonomy" id="8469"/>
    <lineage>
        <taxon>Eukaryota</taxon>
        <taxon>Metazoa</taxon>
        <taxon>Chordata</taxon>
        <taxon>Craniata</taxon>
        <taxon>Vertebrata</taxon>
        <taxon>Euteleostomi</taxon>
        <taxon>Archelosauria</taxon>
        <taxon>Testudinata</taxon>
        <taxon>Testudines</taxon>
        <taxon>Cryptodira</taxon>
        <taxon>Durocryptodira</taxon>
        <taxon>Americhelydia</taxon>
        <taxon>Chelonioidea</taxon>
        <taxon>Cheloniidae</taxon>
        <taxon>Chelonia</taxon>
    </lineage>
</organism>
<dbReference type="GO" id="GO:0034599">
    <property type="term" value="P:cellular response to oxidative stress"/>
    <property type="evidence" value="ECO:0007669"/>
    <property type="project" value="TreeGrafter"/>
</dbReference>
<dbReference type="AlphaFoldDB" id="M7B217"/>
<dbReference type="EMBL" id="KB546907">
    <property type="protein sequence ID" value="EMP31109.1"/>
    <property type="molecule type" value="Genomic_DNA"/>
</dbReference>
<dbReference type="InterPro" id="IPR036509">
    <property type="entry name" value="Met_Sox_Rdtase_MsrA_sf"/>
</dbReference>
<proteinExistence type="inferred from homology"/>
<gene>
    <name evidence="9" type="ORF">UY3_11793</name>
</gene>
<protein>
    <recommendedName>
        <fullName evidence="2">peptide-methionine (S)-S-oxide reductase</fullName>
        <ecNumber evidence="2">1.8.4.11</ecNumber>
    </recommendedName>
    <alternativeName>
        <fullName evidence="5">Peptide-methionine (S)-S-oxide reductase</fullName>
    </alternativeName>
    <alternativeName>
        <fullName evidence="4">Protein-methionine-S-oxide reductase</fullName>
    </alternativeName>
</protein>
<reference evidence="10" key="1">
    <citation type="journal article" date="2013" name="Nat. Genet.">
        <title>The draft genomes of soft-shell turtle and green sea turtle yield insights into the development and evolution of the turtle-specific body plan.</title>
        <authorList>
            <person name="Wang Z."/>
            <person name="Pascual-Anaya J."/>
            <person name="Zadissa A."/>
            <person name="Li W."/>
            <person name="Niimura Y."/>
            <person name="Huang Z."/>
            <person name="Li C."/>
            <person name="White S."/>
            <person name="Xiong Z."/>
            <person name="Fang D."/>
            <person name="Wang B."/>
            <person name="Ming Y."/>
            <person name="Chen Y."/>
            <person name="Zheng Y."/>
            <person name="Kuraku S."/>
            <person name="Pignatelli M."/>
            <person name="Herrero J."/>
            <person name="Beal K."/>
            <person name="Nozawa M."/>
            <person name="Li Q."/>
            <person name="Wang J."/>
            <person name="Zhang H."/>
            <person name="Yu L."/>
            <person name="Shigenobu S."/>
            <person name="Wang J."/>
            <person name="Liu J."/>
            <person name="Flicek P."/>
            <person name="Searle S."/>
            <person name="Wang J."/>
            <person name="Kuratani S."/>
            <person name="Yin Y."/>
            <person name="Aken B."/>
            <person name="Zhang G."/>
            <person name="Irie N."/>
        </authorList>
    </citation>
    <scope>NUCLEOTIDE SEQUENCE [LARGE SCALE GENOMIC DNA]</scope>
</reference>
<feature type="domain" description="Peptide methionine sulphoxide reductase MsrA" evidence="8">
    <location>
        <begin position="272"/>
        <end position="307"/>
    </location>
</feature>
<keyword evidence="10" id="KW-1185">Reference proteome</keyword>
<dbReference type="eggNOG" id="KOG1635">
    <property type="taxonomic scope" value="Eukaryota"/>
</dbReference>
<dbReference type="PANTHER" id="PTHR42799:SF2">
    <property type="entry name" value="MITOCHONDRIAL PEPTIDE METHIONINE SULFOXIDE REDUCTASE"/>
    <property type="match status" value="1"/>
</dbReference>
<evidence type="ECO:0000256" key="2">
    <source>
        <dbReference type="ARBA" id="ARBA00012502"/>
    </source>
</evidence>
<keyword evidence="3" id="KW-0560">Oxidoreductase</keyword>
<evidence type="ECO:0000313" key="10">
    <source>
        <dbReference type="Proteomes" id="UP000031443"/>
    </source>
</evidence>
<dbReference type="Gene3D" id="3.30.1060.10">
    <property type="entry name" value="Peptide methionine sulphoxide reductase MsrA"/>
    <property type="match status" value="2"/>
</dbReference>
<dbReference type="PANTHER" id="PTHR42799">
    <property type="entry name" value="MITOCHONDRIAL PEPTIDE METHIONINE SULFOXIDE REDUCTASE"/>
    <property type="match status" value="1"/>
</dbReference>
<dbReference type="GO" id="GO:0005737">
    <property type="term" value="C:cytoplasm"/>
    <property type="evidence" value="ECO:0007669"/>
    <property type="project" value="TreeGrafter"/>
</dbReference>
<accession>M7B217</accession>
<evidence type="ECO:0000256" key="3">
    <source>
        <dbReference type="ARBA" id="ARBA00023002"/>
    </source>
</evidence>
<comment type="catalytic activity">
    <reaction evidence="7">
        <text>[thioredoxin]-disulfide + L-methionine + H2O = L-methionine (S)-S-oxide + [thioredoxin]-dithiol</text>
        <dbReference type="Rhea" id="RHEA:19993"/>
        <dbReference type="Rhea" id="RHEA-COMP:10698"/>
        <dbReference type="Rhea" id="RHEA-COMP:10700"/>
        <dbReference type="ChEBI" id="CHEBI:15377"/>
        <dbReference type="ChEBI" id="CHEBI:29950"/>
        <dbReference type="ChEBI" id="CHEBI:50058"/>
        <dbReference type="ChEBI" id="CHEBI:57844"/>
        <dbReference type="ChEBI" id="CHEBI:58772"/>
        <dbReference type="EC" id="1.8.4.11"/>
    </reaction>
</comment>
<dbReference type="SUPFAM" id="SSF55068">
    <property type="entry name" value="Peptide methionine sulfoxide reductase"/>
    <property type="match status" value="2"/>
</dbReference>
<dbReference type="EC" id="1.8.4.11" evidence="2"/>
<evidence type="ECO:0000256" key="1">
    <source>
        <dbReference type="ARBA" id="ARBA00005591"/>
    </source>
</evidence>
<dbReference type="NCBIfam" id="TIGR00401">
    <property type="entry name" value="msrA"/>
    <property type="match status" value="1"/>
</dbReference>
<dbReference type="HAMAP" id="MF_01401">
    <property type="entry name" value="MsrA"/>
    <property type="match status" value="1"/>
</dbReference>
<sequence length="326" mass="35332">MPGKTALPSREEALPGRAQRLTVSAKHAVSGNAMLPPFPEGMQMAIFGMGCFWGAERMFWKLPGVFSTQVGYAGGFTPNPTYKEICTGLTGHAEVVRVVYDPQKTSYEALLKAFWENHDPTQGMRQEEDVGTQYRSVIHTFGAQQRDSALKSKAMYQQAEPSWSGIAGCIDHLPWVCPGSGAVAVVPKEASFARAALDLALFHLHWNENSTQRSAVRLSRDSRVASSSAAVGTAAPGFLAVVSLLWFLSPDHITASAPRSHTGPVGKRELAKRQLGPITTEIQAAGEFYHAEDYHQQYLHKTPKGYCGQKGTGVACPICPAAEQES</sequence>
<comment type="similarity">
    <text evidence="1">Belongs to the MsrA Met sulfoxide reductase family.</text>
</comment>
<comment type="catalytic activity">
    <reaction evidence="6">
        <text>L-methionyl-[protein] + [thioredoxin]-disulfide + H2O = L-methionyl-(S)-S-oxide-[protein] + [thioredoxin]-dithiol</text>
        <dbReference type="Rhea" id="RHEA:14217"/>
        <dbReference type="Rhea" id="RHEA-COMP:10698"/>
        <dbReference type="Rhea" id="RHEA-COMP:10700"/>
        <dbReference type="Rhea" id="RHEA-COMP:12313"/>
        <dbReference type="Rhea" id="RHEA-COMP:12315"/>
        <dbReference type="ChEBI" id="CHEBI:15377"/>
        <dbReference type="ChEBI" id="CHEBI:16044"/>
        <dbReference type="ChEBI" id="CHEBI:29950"/>
        <dbReference type="ChEBI" id="CHEBI:44120"/>
        <dbReference type="ChEBI" id="CHEBI:50058"/>
        <dbReference type="EC" id="1.8.4.11"/>
    </reaction>
</comment>
<evidence type="ECO:0000256" key="5">
    <source>
        <dbReference type="ARBA" id="ARBA00030643"/>
    </source>
</evidence>